<keyword evidence="2 4" id="KW-0479">Metal-binding</keyword>
<evidence type="ECO:0000313" key="8">
    <source>
        <dbReference type="Proteomes" id="UP001232445"/>
    </source>
</evidence>
<evidence type="ECO:0000259" key="6">
    <source>
        <dbReference type="PROSITE" id="PS51007"/>
    </source>
</evidence>
<keyword evidence="3 4" id="KW-0408">Iron</keyword>
<dbReference type="SUPFAM" id="SSF46626">
    <property type="entry name" value="Cytochrome c"/>
    <property type="match status" value="1"/>
</dbReference>
<accession>A0ABU0CRE9</accession>
<evidence type="ECO:0000313" key="7">
    <source>
        <dbReference type="EMBL" id="MDQ0337592.1"/>
    </source>
</evidence>
<comment type="caution">
    <text evidence="7">The sequence shown here is derived from an EMBL/GenBank/DDBJ whole genome shotgun (WGS) entry which is preliminary data.</text>
</comment>
<dbReference type="PROSITE" id="PS51007">
    <property type="entry name" value="CYTC"/>
    <property type="match status" value="1"/>
</dbReference>
<keyword evidence="1 4" id="KW-0349">Heme</keyword>
<dbReference type="RefSeq" id="WP_307334821.1">
    <property type="nucleotide sequence ID" value="NZ_JAUSUQ010000001.1"/>
</dbReference>
<evidence type="ECO:0000256" key="2">
    <source>
        <dbReference type="ARBA" id="ARBA00022723"/>
    </source>
</evidence>
<dbReference type="Proteomes" id="UP001232445">
    <property type="component" value="Unassembled WGS sequence"/>
</dbReference>
<dbReference type="InterPro" id="IPR051395">
    <property type="entry name" value="Cytochrome_c_Peroxidase/MauG"/>
</dbReference>
<dbReference type="InterPro" id="IPR036909">
    <property type="entry name" value="Cyt_c-like_dom_sf"/>
</dbReference>
<evidence type="ECO:0000256" key="1">
    <source>
        <dbReference type="ARBA" id="ARBA00022617"/>
    </source>
</evidence>
<keyword evidence="5" id="KW-1133">Transmembrane helix</keyword>
<sequence length="674" mass="73853">MKWLLRGAVFVVFLLGLIVIVTLYVVEPRYAYMPPENNIIAAPGQYASLANEDRGVDYGYDLWGQFITREESQQLLQTEEGQALLAPENGAVRVDDQLVRLGREMFYKETFGNEVFLTDILGLLDGPLTLQNIMRAIMELKGEGTDNLQVELAETVKIGDKIYRKGTKIDTGLDVPKGSYTPLGMPITLSEGRVRVGISCAACHATVDRETGMVVEGAPNSNLNAGLLLALASNSAAYLTNTEIEALQNYIRDEGRTVETSAGKKVPLPDPYELEKAVDEVLASWPPGNFDSTMDLTANPAQIPDSFTWGDHPYGWSGFAFAGPFNGLSSLNNNVHAQNSDLLAQYEQSESLFGIDKEVYIGTILQNAANPKFRYRPESGQKPSEFFKEIDPTPGFVGINENIKPPTFPNVSFFTPNGTIVSSPGYHVGEQINALSAYQNGLRAPEPKIKLDRDTVQKGREVFRRAGCISCHAGPAYTNNRVISAGEIQTEPTRAKAFKGTQKIMKNPVIYPPNTPVPVPENASVLEVPIDHVDPEQIKLAYAYGTDGGYKVKGLVGLYWSAPYLHDGGVAVGPDPDQQVGLTGTLLKGIKPDPENSLRALVNRSLRAKVIEANRRSPQLQQARVTGSGHHYWVDEEAGFTPEEQEALIQYLISLNEPEAQLSATENARPLEEE</sequence>
<feature type="domain" description="Cytochrome c" evidence="6">
    <location>
        <begin position="454"/>
        <end position="656"/>
    </location>
</feature>
<feature type="transmembrane region" description="Helical" evidence="5">
    <location>
        <begin position="7"/>
        <end position="26"/>
    </location>
</feature>
<keyword evidence="5" id="KW-0812">Transmembrane</keyword>
<organism evidence="7 8">
    <name type="scientific">Caldalkalibacillus uzonensis</name>
    <dbReference type="NCBI Taxonomy" id="353224"/>
    <lineage>
        <taxon>Bacteria</taxon>
        <taxon>Bacillati</taxon>
        <taxon>Bacillota</taxon>
        <taxon>Bacilli</taxon>
        <taxon>Bacillales</taxon>
        <taxon>Bacillaceae</taxon>
        <taxon>Caldalkalibacillus</taxon>
    </lineage>
</organism>
<proteinExistence type="predicted"/>
<name>A0ABU0CRE9_9BACI</name>
<gene>
    <name evidence="7" type="ORF">J2S00_000362</name>
</gene>
<keyword evidence="8" id="KW-1185">Reference proteome</keyword>
<dbReference type="PANTHER" id="PTHR30600">
    <property type="entry name" value="CYTOCHROME C PEROXIDASE-RELATED"/>
    <property type="match status" value="1"/>
</dbReference>
<evidence type="ECO:0000256" key="4">
    <source>
        <dbReference type="PROSITE-ProRule" id="PRU00433"/>
    </source>
</evidence>
<reference evidence="7 8" key="1">
    <citation type="submission" date="2023-07" db="EMBL/GenBank/DDBJ databases">
        <title>Genomic Encyclopedia of Type Strains, Phase IV (KMG-IV): sequencing the most valuable type-strain genomes for metagenomic binning, comparative biology and taxonomic classification.</title>
        <authorList>
            <person name="Goeker M."/>
        </authorList>
    </citation>
    <scope>NUCLEOTIDE SEQUENCE [LARGE SCALE GENOMIC DNA]</scope>
    <source>
        <strain evidence="7 8">DSM 17740</strain>
    </source>
</reference>
<evidence type="ECO:0000256" key="5">
    <source>
        <dbReference type="SAM" id="Phobius"/>
    </source>
</evidence>
<evidence type="ECO:0000256" key="3">
    <source>
        <dbReference type="ARBA" id="ARBA00023004"/>
    </source>
</evidence>
<dbReference type="EMBL" id="JAUSUQ010000001">
    <property type="protein sequence ID" value="MDQ0337592.1"/>
    <property type="molecule type" value="Genomic_DNA"/>
</dbReference>
<dbReference type="Gene3D" id="1.10.760.10">
    <property type="entry name" value="Cytochrome c-like domain"/>
    <property type="match status" value="1"/>
</dbReference>
<dbReference type="InterPro" id="IPR009056">
    <property type="entry name" value="Cyt_c-like_dom"/>
</dbReference>
<protein>
    <submittedName>
        <fullName evidence="7">Mono/diheme cytochrome c family protein</fullName>
    </submittedName>
</protein>
<keyword evidence="5" id="KW-0472">Membrane</keyword>